<organism evidence="9 10">
    <name type="scientific">Candidatus Neomicrothrix parvicella RN1</name>
    <dbReference type="NCBI Taxonomy" id="1229780"/>
    <lineage>
        <taxon>Bacteria</taxon>
        <taxon>Bacillati</taxon>
        <taxon>Actinomycetota</taxon>
        <taxon>Acidimicrobiia</taxon>
        <taxon>Acidimicrobiales</taxon>
        <taxon>Microthrixaceae</taxon>
        <taxon>Candidatus Neomicrothrix</taxon>
    </lineage>
</organism>
<evidence type="ECO:0000256" key="4">
    <source>
        <dbReference type="ARBA" id="ARBA00022927"/>
    </source>
</evidence>
<dbReference type="OrthoDB" id="5245139at2"/>
<dbReference type="GO" id="GO:0015031">
    <property type="term" value="P:protein transport"/>
    <property type="evidence" value="ECO:0007669"/>
    <property type="project" value="UniProtKB-KW"/>
</dbReference>
<keyword evidence="10" id="KW-1185">Reference proteome</keyword>
<comment type="caution">
    <text evidence="9">The sequence shown here is derived from an EMBL/GenBank/DDBJ whole genome shotgun (WGS) entry which is preliminary data.</text>
</comment>
<evidence type="ECO:0000313" key="10">
    <source>
        <dbReference type="Proteomes" id="UP000018291"/>
    </source>
</evidence>
<sequence>MNEWVWVLLIAAVVLGGSQIPKLARNLGRAQNEFKRGLDEGKAESDPDAVDEGTK</sequence>
<dbReference type="GO" id="GO:0016020">
    <property type="term" value="C:membrane"/>
    <property type="evidence" value="ECO:0007669"/>
    <property type="project" value="UniProtKB-ARBA"/>
</dbReference>
<evidence type="ECO:0000256" key="5">
    <source>
        <dbReference type="ARBA" id="ARBA00022989"/>
    </source>
</evidence>
<name>R4YWT8_9ACTN</name>
<evidence type="ECO:0000256" key="6">
    <source>
        <dbReference type="ARBA" id="ARBA00023010"/>
    </source>
</evidence>
<comment type="subcellular location">
    <subcellularLocation>
        <location evidence="1">Membrane</location>
        <topology evidence="1">Single-pass membrane protein</topology>
    </subcellularLocation>
</comment>
<evidence type="ECO:0008006" key="11">
    <source>
        <dbReference type="Google" id="ProtNLM"/>
    </source>
</evidence>
<keyword evidence="3" id="KW-0812">Transmembrane</keyword>
<dbReference type="STRING" id="1229780.BN381_130086"/>
<protein>
    <recommendedName>
        <fullName evidence="11">Twin-arginine translocase TatA/TatE family subunit</fullName>
    </recommendedName>
</protein>
<evidence type="ECO:0000256" key="3">
    <source>
        <dbReference type="ARBA" id="ARBA00022692"/>
    </source>
</evidence>
<dbReference type="Gene3D" id="1.20.5.3310">
    <property type="match status" value="1"/>
</dbReference>
<keyword evidence="4" id="KW-0653">Protein transport</keyword>
<dbReference type="EMBL" id="CANL01000005">
    <property type="protein sequence ID" value="CCM62528.1"/>
    <property type="molecule type" value="Genomic_DNA"/>
</dbReference>
<feature type="compositionally biased region" description="Acidic residues" evidence="8">
    <location>
        <begin position="46"/>
        <end position="55"/>
    </location>
</feature>
<keyword evidence="6" id="KW-0811">Translocation</keyword>
<evidence type="ECO:0000256" key="7">
    <source>
        <dbReference type="ARBA" id="ARBA00023136"/>
    </source>
</evidence>
<evidence type="ECO:0000256" key="8">
    <source>
        <dbReference type="SAM" id="MobiDB-lite"/>
    </source>
</evidence>
<evidence type="ECO:0000256" key="2">
    <source>
        <dbReference type="ARBA" id="ARBA00022448"/>
    </source>
</evidence>
<dbReference type="HOGENOM" id="CLU_086034_6_2_11"/>
<dbReference type="InterPro" id="IPR003369">
    <property type="entry name" value="TatA/B/E"/>
</dbReference>
<reference evidence="9 10" key="1">
    <citation type="journal article" date="2013" name="ISME J.">
        <title>Metabolic model for the filamentous 'Candidatus Microthrix parvicella' based on genomic and metagenomic analyses.</title>
        <authorList>
            <person name="Jon McIlroy S."/>
            <person name="Kristiansen R."/>
            <person name="Albertsen M."/>
            <person name="Michael Karst S."/>
            <person name="Rossetti S."/>
            <person name="Lund Nielsen J."/>
            <person name="Tandoi V."/>
            <person name="James Seviour R."/>
            <person name="Nielsen P.H."/>
        </authorList>
    </citation>
    <scope>NUCLEOTIDE SEQUENCE [LARGE SCALE GENOMIC DNA]</scope>
    <source>
        <strain evidence="9 10">RN1</strain>
    </source>
</reference>
<dbReference type="AlphaFoldDB" id="R4YWT8"/>
<gene>
    <name evidence="9" type="ORF">BN381_130086</name>
</gene>
<dbReference type="Proteomes" id="UP000018291">
    <property type="component" value="Unassembled WGS sequence"/>
</dbReference>
<evidence type="ECO:0000313" key="9">
    <source>
        <dbReference type="EMBL" id="CCM62528.1"/>
    </source>
</evidence>
<keyword evidence="5" id="KW-1133">Transmembrane helix</keyword>
<keyword evidence="2" id="KW-0813">Transport</keyword>
<evidence type="ECO:0000256" key="1">
    <source>
        <dbReference type="ARBA" id="ARBA00004167"/>
    </source>
</evidence>
<feature type="region of interest" description="Disordered" evidence="8">
    <location>
        <begin position="35"/>
        <end position="55"/>
    </location>
</feature>
<keyword evidence="7" id="KW-0472">Membrane</keyword>
<feature type="compositionally biased region" description="Basic and acidic residues" evidence="8">
    <location>
        <begin position="35"/>
        <end position="45"/>
    </location>
</feature>
<dbReference type="Pfam" id="PF02416">
    <property type="entry name" value="TatA_B_E"/>
    <property type="match status" value="1"/>
</dbReference>
<accession>R4YWT8</accession>
<dbReference type="RefSeq" id="WP_012224033.1">
    <property type="nucleotide sequence ID" value="NZ_HG422565.1"/>
</dbReference>
<proteinExistence type="predicted"/>